<sequence length="424" mass="48092">MAIFADLPNEIVDAICANLRDGSVYDAKLKAGLHGLCLSSRRYHEIALPHLYCNISVSSIKAGPFALTICDNQNLADLIHTIHLEYDYEVQDEADQKARDQFVEQLSPRTKLALSPADEEEDASEDASNATEDEAFNDQLVCTVFSKLRNLEKLDMCVYFGEHMPIRFKTHVLSQQKPVLPNLKEVLLSHWDTEGGFSMEEVFQMLEVTKVRKLNAHMCADFGDDFTKPWNLSSVREIDIRYSCLEENSFQCLVRCCPKLEELVYVSADASQYTNGEASTYQISHALRPLTGSLSSLEIDQRERCRVGLRRDEMEPTDSLKSFTKLRHLAICQFSLTWEDTRGADDDDEELEDDSKALSPFLQKLPSSLETLHIMDVTEAITMELTKLAKVAAEEFPNLKEVMVDKELGLKDLFQAKSIKFVVR</sequence>
<evidence type="ECO:0000313" key="3">
    <source>
        <dbReference type="EMBL" id="KAK5952610.1"/>
    </source>
</evidence>
<name>A0AAN8I7Y9_9EURO</name>
<dbReference type="Proteomes" id="UP001316803">
    <property type="component" value="Unassembled WGS sequence"/>
</dbReference>
<reference evidence="3 4" key="1">
    <citation type="submission" date="2022-12" db="EMBL/GenBank/DDBJ databases">
        <title>Genomic features and morphological characterization of a novel Knufia sp. strain isolated from spacecraft assembly facility.</title>
        <authorList>
            <person name="Teixeira M."/>
            <person name="Chander A.M."/>
            <person name="Stajich J.E."/>
            <person name="Venkateswaran K."/>
        </authorList>
    </citation>
    <scope>NUCLEOTIDE SEQUENCE [LARGE SCALE GENOMIC DNA]</scope>
    <source>
        <strain evidence="3 4">FJI-L2-BK-P2</strain>
    </source>
</reference>
<accession>A0AAN8I7Y9</accession>
<feature type="domain" description="Leucine-rich repeat" evidence="2">
    <location>
        <begin position="180"/>
        <end position="405"/>
    </location>
</feature>
<dbReference type="AlphaFoldDB" id="A0AAN8I7Y9"/>
<feature type="region of interest" description="Disordered" evidence="1">
    <location>
        <begin position="110"/>
        <end position="130"/>
    </location>
</feature>
<evidence type="ECO:0000313" key="4">
    <source>
        <dbReference type="Proteomes" id="UP001316803"/>
    </source>
</evidence>
<dbReference type="InterPro" id="IPR032675">
    <property type="entry name" value="LRR_dom_sf"/>
</dbReference>
<dbReference type="SUPFAM" id="SSF52047">
    <property type="entry name" value="RNI-like"/>
    <property type="match status" value="1"/>
</dbReference>
<protein>
    <recommendedName>
        <fullName evidence="2">Leucine-rich repeat domain-containing protein</fullName>
    </recommendedName>
</protein>
<organism evidence="3 4">
    <name type="scientific">Knufia fluminis</name>
    <dbReference type="NCBI Taxonomy" id="191047"/>
    <lineage>
        <taxon>Eukaryota</taxon>
        <taxon>Fungi</taxon>
        <taxon>Dikarya</taxon>
        <taxon>Ascomycota</taxon>
        <taxon>Pezizomycotina</taxon>
        <taxon>Eurotiomycetes</taxon>
        <taxon>Chaetothyriomycetidae</taxon>
        <taxon>Chaetothyriales</taxon>
        <taxon>Trichomeriaceae</taxon>
        <taxon>Knufia</taxon>
    </lineage>
</organism>
<dbReference type="InterPro" id="IPR056867">
    <property type="entry name" value="LRR_15"/>
</dbReference>
<dbReference type="Pfam" id="PF24969">
    <property type="entry name" value="LRR_15"/>
    <property type="match status" value="1"/>
</dbReference>
<evidence type="ECO:0000256" key="1">
    <source>
        <dbReference type="SAM" id="MobiDB-lite"/>
    </source>
</evidence>
<evidence type="ECO:0000259" key="2">
    <source>
        <dbReference type="Pfam" id="PF24969"/>
    </source>
</evidence>
<feature type="compositionally biased region" description="Acidic residues" evidence="1">
    <location>
        <begin position="117"/>
        <end position="130"/>
    </location>
</feature>
<gene>
    <name evidence="3" type="ORF">OHC33_006202</name>
</gene>
<dbReference type="Gene3D" id="3.80.10.10">
    <property type="entry name" value="Ribonuclease Inhibitor"/>
    <property type="match status" value="1"/>
</dbReference>
<proteinExistence type="predicted"/>
<comment type="caution">
    <text evidence="3">The sequence shown here is derived from an EMBL/GenBank/DDBJ whole genome shotgun (WGS) entry which is preliminary data.</text>
</comment>
<keyword evidence="4" id="KW-1185">Reference proteome</keyword>
<dbReference type="EMBL" id="JAKLMC020000014">
    <property type="protein sequence ID" value="KAK5952610.1"/>
    <property type="molecule type" value="Genomic_DNA"/>
</dbReference>